<evidence type="ECO:0000313" key="2">
    <source>
        <dbReference type="Proteomes" id="UP000006671"/>
    </source>
</evidence>
<evidence type="ECO:0000313" key="1">
    <source>
        <dbReference type="EMBL" id="EFC45751.1"/>
    </source>
</evidence>
<dbReference type="KEGG" id="ngr:NAEGRDRAFT_66127"/>
<accession>D2VB85</accession>
<dbReference type="AlphaFoldDB" id="D2VB85"/>
<dbReference type="GeneID" id="8858978"/>
<keyword evidence="2" id="KW-1185">Reference proteome</keyword>
<dbReference type="PIRSF" id="PIRSF028188">
    <property type="entry name" value="Amdntrnsf_FN0238"/>
    <property type="match status" value="1"/>
</dbReference>
<dbReference type="eggNOG" id="ENOG502QV2Z">
    <property type="taxonomic scope" value="Eukaryota"/>
</dbReference>
<reference evidence="1 2" key="1">
    <citation type="journal article" date="2010" name="Cell">
        <title>The genome of Naegleria gruberi illuminates early eukaryotic versatility.</title>
        <authorList>
            <person name="Fritz-Laylin L.K."/>
            <person name="Prochnik S.E."/>
            <person name="Ginger M.L."/>
            <person name="Dacks J.B."/>
            <person name="Carpenter M.L."/>
            <person name="Field M.C."/>
            <person name="Kuo A."/>
            <person name="Paredez A."/>
            <person name="Chapman J."/>
            <person name="Pham J."/>
            <person name="Shu S."/>
            <person name="Neupane R."/>
            <person name="Cipriano M."/>
            <person name="Mancuso J."/>
            <person name="Tu H."/>
            <person name="Salamov A."/>
            <person name="Lindquist E."/>
            <person name="Shapiro H."/>
            <person name="Lucas S."/>
            <person name="Grigoriev I.V."/>
            <person name="Cande W.Z."/>
            <person name="Fulton C."/>
            <person name="Rokhsar D.S."/>
            <person name="Dawson S.C."/>
        </authorList>
    </citation>
    <scope>NUCLEOTIDE SEQUENCE [LARGE SCALE GENOMIC DNA]</scope>
    <source>
        <strain evidence="1 2">NEG-M</strain>
    </source>
</reference>
<dbReference type="RefSeq" id="XP_002678495.1">
    <property type="nucleotide sequence ID" value="XM_002678449.1"/>
</dbReference>
<dbReference type="VEuPathDB" id="AmoebaDB:NAEGRDRAFT_66127"/>
<sequence>MSQPSTFHPQLTDTVLMVRPVDFAFNEQTAVDNEFQNRIDDKTPNQIRDAAIEEFDKSVSALREAGVQVLVLEGSKKENVTKCPDAVFPNNWFSSSADGTVFTYPMFTPNRRAEVERLDDVLALLDEAKLKVKRIVKMHEEPSSKALEGTGCMVFDHLNGVVYANISERCNAEQLDAFVKSTEGSKTRAVTFKTKSSNGKGFYHTNVMLSIGEEFAIVCSAVIVEEDRERVMSELRKARKLVIDLTVEQTEKMMCANVIQLATKTGGKVIVMSDSAYNGFTQEQRTILEAEHGKAVVFPISKIIETIGGGSARCMIAEVFNPSLTQVQ</sequence>
<protein>
    <submittedName>
        <fullName evidence="1">Predicted protein</fullName>
    </submittedName>
</protein>
<name>D2VB85_NAEGR</name>
<organism evidence="2">
    <name type="scientific">Naegleria gruberi</name>
    <name type="common">Amoeba</name>
    <dbReference type="NCBI Taxonomy" id="5762"/>
    <lineage>
        <taxon>Eukaryota</taxon>
        <taxon>Discoba</taxon>
        <taxon>Heterolobosea</taxon>
        <taxon>Tetramitia</taxon>
        <taxon>Eutetramitia</taxon>
        <taxon>Vahlkampfiidae</taxon>
        <taxon>Naegleria</taxon>
    </lineage>
</organism>
<dbReference type="Proteomes" id="UP000006671">
    <property type="component" value="Unassembled WGS sequence"/>
</dbReference>
<dbReference type="OMA" id="RCMMAEV"/>
<dbReference type="PANTHER" id="PTHR43224">
    <property type="entry name" value="AMIDINOTRANSFERASE"/>
    <property type="match status" value="1"/>
</dbReference>
<dbReference type="EMBL" id="GG738861">
    <property type="protein sequence ID" value="EFC45751.1"/>
    <property type="molecule type" value="Genomic_DNA"/>
</dbReference>
<gene>
    <name evidence="1" type="ORF">NAEGRDRAFT_66127</name>
</gene>
<proteinExistence type="predicted"/>
<dbReference type="InterPro" id="IPR014541">
    <property type="entry name" value="Amdntrnsf_FN0238"/>
</dbReference>
<dbReference type="Pfam" id="PF19420">
    <property type="entry name" value="DDAH_eukar"/>
    <property type="match status" value="1"/>
</dbReference>
<dbReference type="InParanoid" id="D2VB85"/>
<dbReference type="OrthoDB" id="14321at2759"/>
<dbReference type="SUPFAM" id="SSF55909">
    <property type="entry name" value="Pentein"/>
    <property type="match status" value="1"/>
</dbReference>
<dbReference type="PANTHER" id="PTHR43224:SF1">
    <property type="entry name" value="AMIDINOTRANSFERASE"/>
    <property type="match status" value="1"/>
</dbReference>
<dbReference type="Gene3D" id="3.75.10.10">
    <property type="entry name" value="L-arginine/glycine Amidinotransferase, Chain A"/>
    <property type="match status" value="1"/>
</dbReference>